<feature type="domain" description="Sulphur oxidation protein SoxZ" evidence="1">
    <location>
        <begin position="8"/>
        <end position="99"/>
    </location>
</feature>
<comment type="caution">
    <text evidence="2">The sequence shown here is derived from an EMBL/GenBank/DDBJ whole genome shotgun (WGS) entry which is preliminary data.</text>
</comment>
<evidence type="ECO:0000313" key="2">
    <source>
        <dbReference type="EMBL" id="OIQ79783.1"/>
    </source>
</evidence>
<dbReference type="SUPFAM" id="SSF81296">
    <property type="entry name" value="E set domains"/>
    <property type="match status" value="1"/>
</dbReference>
<dbReference type="Pfam" id="PF08770">
    <property type="entry name" value="SoxZ"/>
    <property type="match status" value="1"/>
</dbReference>
<proteinExistence type="predicted"/>
<protein>
    <submittedName>
        <fullName evidence="2">Sulfur oxidation protein SoxZ</fullName>
    </submittedName>
</protein>
<accession>A0A1J5QIK8</accession>
<reference evidence="2" key="1">
    <citation type="submission" date="2016-10" db="EMBL/GenBank/DDBJ databases">
        <title>Sequence of Gallionella enrichment culture.</title>
        <authorList>
            <person name="Poehlein A."/>
            <person name="Muehling M."/>
            <person name="Daniel R."/>
        </authorList>
    </citation>
    <scope>NUCLEOTIDE SEQUENCE</scope>
</reference>
<sequence length="105" mass="11568">MADLMKIRARLKGDVTEVKILMGHPMETGRRKNDSGEVVPAHFIERVTATLNGRSVLEAQWGTGISKNPYLTFRLRGARAGDKVAVAWYDNRGESNSIEAVIEAA</sequence>
<gene>
    <name evidence="2" type="ORF">GALL_384730</name>
</gene>
<dbReference type="EMBL" id="MLJW01001160">
    <property type="protein sequence ID" value="OIQ79783.1"/>
    <property type="molecule type" value="Genomic_DNA"/>
</dbReference>
<evidence type="ECO:0000259" key="1">
    <source>
        <dbReference type="Pfam" id="PF08770"/>
    </source>
</evidence>
<dbReference type="InterPro" id="IPR030995">
    <property type="entry name" value="SoxZ"/>
</dbReference>
<dbReference type="Gene3D" id="2.60.40.10">
    <property type="entry name" value="Immunoglobulins"/>
    <property type="match status" value="1"/>
</dbReference>
<name>A0A1J5QIK8_9ZZZZ</name>
<dbReference type="NCBIfam" id="TIGR04490">
    <property type="entry name" value="SoxZ_true"/>
    <property type="match status" value="1"/>
</dbReference>
<dbReference type="InterPro" id="IPR013783">
    <property type="entry name" value="Ig-like_fold"/>
</dbReference>
<dbReference type="AlphaFoldDB" id="A0A1J5QIK8"/>
<organism evidence="2">
    <name type="scientific">mine drainage metagenome</name>
    <dbReference type="NCBI Taxonomy" id="410659"/>
    <lineage>
        <taxon>unclassified sequences</taxon>
        <taxon>metagenomes</taxon>
        <taxon>ecological metagenomes</taxon>
    </lineage>
</organism>
<dbReference type="InterPro" id="IPR014756">
    <property type="entry name" value="Ig_E-set"/>
</dbReference>
<dbReference type="InterPro" id="IPR014880">
    <property type="entry name" value="SoxZ_dom"/>
</dbReference>